<feature type="domain" description="UspA" evidence="1">
    <location>
        <begin position="11"/>
        <end position="55"/>
    </location>
</feature>
<evidence type="ECO:0000313" key="3">
    <source>
        <dbReference type="Proteomes" id="UP000839052"/>
    </source>
</evidence>
<evidence type="ECO:0000259" key="1">
    <source>
        <dbReference type="Pfam" id="PF00582"/>
    </source>
</evidence>
<evidence type="ECO:0000313" key="2">
    <source>
        <dbReference type="EMBL" id="CAG9932066.1"/>
    </source>
</evidence>
<gene>
    <name evidence="2" type="ORF">NTG6680_0813</name>
</gene>
<sequence length="77" mass="8172">MTANYGAGDVEVAETGGVTEDVASCLKRYGADLVVMGAHELRGVRTMMIGSVSEARASLTEQFSHAGVCSGHWREVR</sequence>
<name>A0ABN8AKG7_9PROT</name>
<dbReference type="InterPro" id="IPR006016">
    <property type="entry name" value="UspA"/>
</dbReference>
<reference evidence="2 3" key="1">
    <citation type="submission" date="2021-10" db="EMBL/GenBank/DDBJ databases">
        <authorList>
            <person name="Koch H."/>
        </authorList>
    </citation>
    <scope>NUCLEOTIDE SEQUENCE [LARGE SCALE GENOMIC DNA]</scope>
    <source>
        <strain evidence="2">6680</strain>
    </source>
</reference>
<proteinExistence type="predicted"/>
<dbReference type="Gene3D" id="3.40.50.620">
    <property type="entry name" value="HUPs"/>
    <property type="match status" value="1"/>
</dbReference>
<protein>
    <recommendedName>
        <fullName evidence="1">UspA domain-containing protein</fullName>
    </recommendedName>
</protein>
<dbReference type="InterPro" id="IPR014729">
    <property type="entry name" value="Rossmann-like_a/b/a_fold"/>
</dbReference>
<organism evidence="2 3">
    <name type="scientific">Candidatus Nitrotoga arctica</name>
    <dbReference type="NCBI Taxonomy" id="453162"/>
    <lineage>
        <taxon>Bacteria</taxon>
        <taxon>Pseudomonadati</taxon>
        <taxon>Pseudomonadota</taxon>
        <taxon>Betaproteobacteria</taxon>
        <taxon>Nitrosomonadales</taxon>
        <taxon>Gallionellaceae</taxon>
        <taxon>Candidatus Nitrotoga</taxon>
    </lineage>
</organism>
<dbReference type="RefSeq" id="WP_239796066.1">
    <property type="nucleotide sequence ID" value="NZ_OU912926.1"/>
</dbReference>
<dbReference type="EMBL" id="OU912926">
    <property type="protein sequence ID" value="CAG9932066.1"/>
    <property type="molecule type" value="Genomic_DNA"/>
</dbReference>
<dbReference type="Pfam" id="PF00582">
    <property type="entry name" value="Usp"/>
    <property type="match status" value="1"/>
</dbReference>
<dbReference type="SUPFAM" id="SSF52402">
    <property type="entry name" value="Adenine nucleotide alpha hydrolases-like"/>
    <property type="match status" value="1"/>
</dbReference>
<accession>A0ABN8AKG7</accession>
<dbReference type="Proteomes" id="UP000839052">
    <property type="component" value="Chromosome"/>
</dbReference>
<keyword evidence="3" id="KW-1185">Reference proteome</keyword>